<protein>
    <submittedName>
        <fullName evidence="1">Uncharacterized protein</fullName>
    </submittedName>
</protein>
<sequence length="110" mass="12781">MTANRILLHGRIAYKSFKTWEIKVLGKICSPSKVHRIMRSMFSSMSYCTLRLQIICRQIAREQIGDDVKKRLQHLRQMQVDDLGFQFSVDLDNKASIKKIYFGASNGRSQ</sequence>
<gene>
    <name evidence="1" type="ORF">C2845_PM12G29300</name>
</gene>
<name>A0A3L6QN04_PANMI</name>
<dbReference type="EMBL" id="PQIB02000012">
    <property type="protein sequence ID" value="RLM80836.1"/>
    <property type="molecule type" value="Genomic_DNA"/>
</dbReference>
<proteinExistence type="predicted"/>
<dbReference type="Proteomes" id="UP000275267">
    <property type="component" value="Unassembled WGS sequence"/>
</dbReference>
<evidence type="ECO:0000313" key="2">
    <source>
        <dbReference type="Proteomes" id="UP000275267"/>
    </source>
</evidence>
<reference evidence="2" key="1">
    <citation type="journal article" date="2019" name="Nat. Commun.">
        <title>The genome of broomcorn millet.</title>
        <authorList>
            <person name="Zou C."/>
            <person name="Miki D."/>
            <person name="Li D."/>
            <person name="Tang Q."/>
            <person name="Xiao L."/>
            <person name="Rajput S."/>
            <person name="Deng P."/>
            <person name="Jia W."/>
            <person name="Huang R."/>
            <person name="Zhang M."/>
            <person name="Sun Y."/>
            <person name="Hu J."/>
            <person name="Fu X."/>
            <person name="Schnable P.S."/>
            <person name="Li F."/>
            <person name="Zhang H."/>
            <person name="Feng B."/>
            <person name="Zhu X."/>
            <person name="Liu R."/>
            <person name="Schnable J.C."/>
            <person name="Zhu J.-K."/>
            <person name="Zhang H."/>
        </authorList>
    </citation>
    <scope>NUCLEOTIDE SEQUENCE [LARGE SCALE GENOMIC DNA]</scope>
</reference>
<organism evidence="1 2">
    <name type="scientific">Panicum miliaceum</name>
    <name type="common">Proso millet</name>
    <name type="synonym">Broomcorn millet</name>
    <dbReference type="NCBI Taxonomy" id="4540"/>
    <lineage>
        <taxon>Eukaryota</taxon>
        <taxon>Viridiplantae</taxon>
        <taxon>Streptophyta</taxon>
        <taxon>Embryophyta</taxon>
        <taxon>Tracheophyta</taxon>
        <taxon>Spermatophyta</taxon>
        <taxon>Magnoliopsida</taxon>
        <taxon>Liliopsida</taxon>
        <taxon>Poales</taxon>
        <taxon>Poaceae</taxon>
        <taxon>PACMAD clade</taxon>
        <taxon>Panicoideae</taxon>
        <taxon>Panicodae</taxon>
        <taxon>Paniceae</taxon>
        <taxon>Panicinae</taxon>
        <taxon>Panicum</taxon>
        <taxon>Panicum sect. Panicum</taxon>
    </lineage>
</organism>
<keyword evidence="2" id="KW-1185">Reference proteome</keyword>
<comment type="caution">
    <text evidence="1">The sequence shown here is derived from an EMBL/GenBank/DDBJ whole genome shotgun (WGS) entry which is preliminary data.</text>
</comment>
<dbReference type="AlphaFoldDB" id="A0A3L6QN04"/>
<accession>A0A3L6QN04</accession>
<evidence type="ECO:0000313" key="1">
    <source>
        <dbReference type="EMBL" id="RLM80836.1"/>
    </source>
</evidence>